<comment type="catalytic activity">
    <reaction evidence="7">
        <text>hydrogencarbonate + H(+) = CO2 + H2O</text>
        <dbReference type="Rhea" id="RHEA:10748"/>
        <dbReference type="ChEBI" id="CHEBI:15377"/>
        <dbReference type="ChEBI" id="CHEBI:15378"/>
        <dbReference type="ChEBI" id="CHEBI:16526"/>
        <dbReference type="ChEBI" id="CHEBI:17544"/>
        <dbReference type="EC" id="4.2.1.1"/>
    </reaction>
</comment>
<protein>
    <recommendedName>
        <fullName evidence="6">Carbonic anhydrase 2</fullName>
        <ecNumber evidence="2">4.2.1.1</ecNumber>
    </recommendedName>
    <alternativeName>
        <fullName evidence="8">Carbonate dehydratase 2</fullName>
    </alternativeName>
</protein>
<dbReference type="GO" id="GO:0004089">
    <property type="term" value="F:carbonate dehydratase activity"/>
    <property type="evidence" value="ECO:0007669"/>
    <property type="project" value="UniProtKB-EC"/>
</dbReference>
<comment type="similarity">
    <text evidence="1">Belongs to the beta-class carbonic anhydrase family.</text>
</comment>
<gene>
    <name evidence="10" type="ORF">OSCT_0899</name>
</gene>
<dbReference type="InterPro" id="IPR001765">
    <property type="entry name" value="Carbonic_anhydrase"/>
</dbReference>
<comment type="cofactor">
    <cofactor evidence="9">
        <name>Zn(2+)</name>
        <dbReference type="ChEBI" id="CHEBI:29105"/>
    </cofactor>
    <text evidence="9">Binds 1 zinc ion per subunit.</text>
</comment>
<sequence length="222" mass="24841">MEHNTDDLSPLLYKNREWAAQMTAEDPDFFQRLIKQQSPAYLWIGCSDSRVPSTQLVGLQPGDMFVHRNIANVVVHSDLNCLSVLHYGVTVLKVRHIIVCGHYSCGGVQAALADSRVGMVDNWLRHVQDVRNKHAAIINACPNTTLQVHRLCELNVVEQVVNVCQTTVVQHAWERGQRVTVHGLIYDIADGLLQDLSLQVSAPQDLNDQYERAIAQIAASTR</sequence>
<evidence type="ECO:0000256" key="1">
    <source>
        <dbReference type="ARBA" id="ARBA00006217"/>
    </source>
</evidence>
<dbReference type="SMART" id="SM00947">
    <property type="entry name" value="Pro_CA"/>
    <property type="match status" value="1"/>
</dbReference>
<keyword evidence="5" id="KW-0456">Lyase</keyword>
<keyword evidence="3 9" id="KW-0479">Metal-binding</keyword>
<dbReference type="FunFam" id="3.40.1050.10:FF:000001">
    <property type="entry name" value="Carbonic anhydrase"/>
    <property type="match status" value="1"/>
</dbReference>
<dbReference type="GO" id="GO:0008270">
    <property type="term" value="F:zinc ion binding"/>
    <property type="evidence" value="ECO:0007669"/>
    <property type="project" value="InterPro"/>
</dbReference>
<dbReference type="EC" id="4.2.1.1" evidence="2"/>
<evidence type="ECO:0000256" key="4">
    <source>
        <dbReference type="ARBA" id="ARBA00022833"/>
    </source>
</evidence>
<evidence type="ECO:0000256" key="7">
    <source>
        <dbReference type="ARBA" id="ARBA00048348"/>
    </source>
</evidence>
<dbReference type="Gene3D" id="3.40.1050.10">
    <property type="entry name" value="Carbonic anhydrase"/>
    <property type="match status" value="1"/>
</dbReference>
<evidence type="ECO:0000313" key="11">
    <source>
        <dbReference type="Proteomes" id="UP000054010"/>
    </source>
</evidence>
<dbReference type="EMBL" id="ADVR01000019">
    <property type="protein sequence ID" value="EFO81238.1"/>
    <property type="molecule type" value="Genomic_DNA"/>
</dbReference>
<evidence type="ECO:0000256" key="2">
    <source>
        <dbReference type="ARBA" id="ARBA00012925"/>
    </source>
</evidence>
<dbReference type="STRING" id="765420.OSCT_0899"/>
<keyword evidence="11" id="KW-1185">Reference proteome</keyword>
<dbReference type="eggNOG" id="COG0288">
    <property type="taxonomic scope" value="Bacteria"/>
</dbReference>
<dbReference type="AlphaFoldDB" id="E1IC48"/>
<evidence type="ECO:0000256" key="9">
    <source>
        <dbReference type="PIRSR" id="PIRSR601765-1"/>
    </source>
</evidence>
<keyword evidence="4 9" id="KW-0862">Zinc</keyword>
<evidence type="ECO:0000256" key="3">
    <source>
        <dbReference type="ARBA" id="ARBA00022723"/>
    </source>
</evidence>
<feature type="binding site" evidence="9">
    <location>
        <position position="46"/>
    </location>
    <ligand>
        <name>Zn(2+)</name>
        <dbReference type="ChEBI" id="CHEBI:29105"/>
    </ligand>
</feature>
<dbReference type="InterPro" id="IPR036874">
    <property type="entry name" value="Carbonic_anhydrase_sf"/>
</dbReference>
<dbReference type="PANTHER" id="PTHR11002">
    <property type="entry name" value="CARBONIC ANHYDRASE"/>
    <property type="match status" value="1"/>
</dbReference>
<dbReference type="SUPFAM" id="SSF53056">
    <property type="entry name" value="beta-carbonic anhydrase, cab"/>
    <property type="match status" value="1"/>
</dbReference>
<feature type="binding site" evidence="9">
    <location>
        <position position="102"/>
    </location>
    <ligand>
        <name>Zn(2+)</name>
        <dbReference type="ChEBI" id="CHEBI:29105"/>
    </ligand>
</feature>
<accession>E1IC48</accession>
<evidence type="ECO:0000256" key="6">
    <source>
        <dbReference type="ARBA" id="ARBA00039351"/>
    </source>
</evidence>
<reference evidence="10 11" key="1">
    <citation type="journal article" date="2011" name="J. Bacteriol.">
        <title>Draft genome sequence of the anoxygenic filamentous phototrophic bacterium Oscillochloris trichoides subsp. DG-6.</title>
        <authorList>
            <person name="Kuznetsov B.B."/>
            <person name="Ivanovsky R.N."/>
            <person name="Keppen O.I."/>
            <person name="Sukhacheva M.V."/>
            <person name="Bumazhkin B.K."/>
            <person name="Patutina E.O."/>
            <person name="Beletsky A.V."/>
            <person name="Mardanov A.V."/>
            <person name="Baslerov R.V."/>
            <person name="Panteleeva A.N."/>
            <person name="Kolganova T.V."/>
            <person name="Ravin N.V."/>
            <person name="Skryabin K.G."/>
        </authorList>
    </citation>
    <scope>NUCLEOTIDE SEQUENCE [LARGE SCALE GENOMIC DNA]</scope>
    <source>
        <strain evidence="10 11">DG-6</strain>
    </source>
</reference>
<dbReference type="CDD" id="cd00883">
    <property type="entry name" value="beta_CA_cladeA"/>
    <property type="match status" value="1"/>
</dbReference>
<proteinExistence type="inferred from homology"/>
<dbReference type="Pfam" id="PF00484">
    <property type="entry name" value="Pro_CA"/>
    <property type="match status" value="1"/>
</dbReference>
<name>E1IC48_9CHLR</name>
<dbReference type="NCBIfam" id="NF007756">
    <property type="entry name" value="PRK10437.1"/>
    <property type="match status" value="1"/>
</dbReference>
<evidence type="ECO:0000256" key="8">
    <source>
        <dbReference type="ARBA" id="ARBA00082533"/>
    </source>
</evidence>
<dbReference type="HOGENOM" id="CLU_053879_3_0_0"/>
<evidence type="ECO:0000256" key="5">
    <source>
        <dbReference type="ARBA" id="ARBA00023239"/>
    </source>
</evidence>
<feature type="binding site" evidence="9">
    <location>
        <position position="105"/>
    </location>
    <ligand>
        <name>Zn(2+)</name>
        <dbReference type="ChEBI" id="CHEBI:29105"/>
    </ligand>
</feature>
<dbReference type="PANTHER" id="PTHR11002:SF76">
    <property type="entry name" value="CARBONIC ANHYDRASE"/>
    <property type="match status" value="1"/>
</dbReference>
<dbReference type="OrthoDB" id="9769739at2"/>
<comment type="caution">
    <text evidence="10">The sequence shown here is derived from an EMBL/GenBank/DDBJ whole genome shotgun (WGS) entry which is preliminary data.</text>
</comment>
<dbReference type="Proteomes" id="UP000054010">
    <property type="component" value="Unassembled WGS sequence"/>
</dbReference>
<evidence type="ECO:0000313" key="10">
    <source>
        <dbReference type="EMBL" id="EFO81238.1"/>
    </source>
</evidence>
<organism evidence="10 11">
    <name type="scientific">Oscillochloris trichoides DG-6</name>
    <dbReference type="NCBI Taxonomy" id="765420"/>
    <lineage>
        <taxon>Bacteria</taxon>
        <taxon>Bacillati</taxon>
        <taxon>Chloroflexota</taxon>
        <taxon>Chloroflexia</taxon>
        <taxon>Chloroflexales</taxon>
        <taxon>Chloroflexineae</taxon>
        <taxon>Oscillochloridaceae</taxon>
        <taxon>Oscillochloris</taxon>
    </lineage>
</organism>
<feature type="binding site" evidence="9">
    <location>
        <position position="48"/>
    </location>
    <ligand>
        <name>Zn(2+)</name>
        <dbReference type="ChEBI" id="CHEBI:29105"/>
    </ligand>
</feature>